<dbReference type="EC" id="2.3.1.-" evidence="2"/>
<dbReference type="Pfam" id="PF18014">
    <property type="entry name" value="Acetyltransf_18"/>
    <property type="match status" value="1"/>
</dbReference>
<protein>
    <submittedName>
        <fullName evidence="2">GNAT family N-acetyltransferase</fullName>
        <ecNumber evidence="2">2.3.1.-</ecNumber>
    </submittedName>
</protein>
<comment type="caution">
    <text evidence="2">The sequence shown here is derived from an EMBL/GenBank/DDBJ whole genome shotgun (WGS) entry which is preliminary data.</text>
</comment>
<dbReference type="InterPro" id="IPR052729">
    <property type="entry name" value="Acyl/Acetyltrans_Enzymes"/>
</dbReference>
<dbReference type="InterPro" id="IPR016181">
    <property type="entry name" value="Acyl_CoA_acyltransferase"/>
</dbReference>
<dbReference type="PANTHER" id="PTHR47237:SF2">
    <property type="entry name" value="BLL4206 PROTEIN"/>
    <property type="match status" value="1"/>
</dbReference>
<dbReference type="RefSeq" id="WP_390194603.1">
    <property type="nucleotide sequence ID" value="NZ_JBHMEP010000005.1"/>
</dbReference>
<feature type="domain" description="N-acetyltransferase" evidence="1">
    <location>
        <begin position="3"/>
        <end position="130"/>
    </location>
</feature>
<dbReference type="Proteomes" id="UP001589645">
    <property type="component" value="Unassembled WGS sequence"/>
</dbReference>
<proteinExistence type="predicted"/>
<dbReference type="InterPro" id="IPR041496">
    <property type="entry name" value="YitH/HolE_GNAT"/>
</dbReference>
<dbReference type="PANTHER" id="PTHR47237">
    <property type="entry name" value="SLL0310 PROTEIN"/>
    <property type="match status" value="1"/>
</dbReference>
<dbReference type="InterPro" id="IPR000182">
    <property type="entry name" value="GNAT_dom"/>
</dbReference>
<evidence type="ECO:0000313" key="3">
    <source>
        <dbReference type="Proteomes" id="UP001589645"/>
    </source>
</evidence>
<keyword evidence="2" id="KW-0012">Acyltransferase</keyword>
<dbReference type="PROSITE" id="PS51186">
    <property type="entry name" value="GNAT"/>
    <property type="match status" value="1"/>
</dbReference>
<dbReference type="Gene3D" id="3.40.630.30">
    <property type="match status" value="1"/>
</dbReference>
<sequence length="282" mass="31509">MQYSILPLTSADLPLAHAMTQALGWPHRQQDWQHILDLGDAIALKDDSKLIGTGAVLPQGDYASIGLVVIDQKYQQQGLGRTIVEQLINHSPLVDWYLTATLAGEPLYRKLGFRHYQRVHQYQAKVKPLTPVPENRPSQHTIDDYRPNDSASLQQLMQSATQMNRDKIVDWLCQTSQRIIVLKHLQQITGYACLREFGRGLCIGPVIAQTEDQACYLIRELLAGVSGQFVRIDIPSQYRMIAATLTTFGLMQVDDVSQMVKGATPTINPDCTQFALVTQAIG</sequence>
<dbReference type="CDD" id="cd04301">
    <property type="entry name" value="NAT_SF"/>
    <property type="match status" value="1"/>
</dbReference>
<organism evidence="2 3">
    <name type="scientific">Vibrio olivae</name>
    <dbReference type="NCBI Taxonomy" id="1243002"/>
    <lineage>
        <taxon>Bacteria</taxon>
        <taxon>Pseudomonadati</taxon>
        <taxon>Pseudomonadota</taxon>
        <taxon>Gammaproteobacteria</taxon>
        <taxon>Vibrionales</taxon>
        <taxon>Vibrionaceae</taxon>
        <taxon>Vibrio</taxon>
    </lineage>
</organism>
<keyword evidence="3" id="KW-1185">Reference proteome</keyword>
<dbReference type="Pfam" id="PF13508">
    <property type="entry name" value="Acetyltransf_7"/>
    <property type="match status" value="1"/>
</dbReference>
<accession>A0ABV5HQH0</accession>
<name>A0ABV5HQH0_9VIBR</name>
<gene>
    <name evidence="2" type="ORF">ACFFUV_16090</name>
</gene>
<reference evidence="2 3" key="1">
    <citation type="submission" date="2024-09" db="EMBL/GenBank/DDBJ databases">
        <authorList>
            <person name="Sun Q."/>
            <person name="Mori K."/>
        </authorList>
    </citation>
    <scope>NUCLEOTIDE SEQUENCE [LARGE SCALE GENOMIC DNA]</scope>
    <source>
        <strain evidence="2 3">CECT 8064</strain>
    </source>
</reference>
<keyword evidence="2" id="KW-0808">Transferase</keyword>
<dbReference type="EMBL" id="JBHMEP010000005">
    <property type="protein sequence ID" value="MFB9136494.1"/>
    <property type="molecule type" value="Genomic_DNA"/>
</dbReference>
<dbReference type="Gene3D" id="3.40.630.90">
    <property type="match status" value="1"/>
</dbReference>
<dbReference type="SUPFAM" id="SSF55729">
    <property type="entry name" value="Acyl-CoA N-acyltransferases (Nat)"/>
    <property type="match status" value="1"/>
</dbReference>
<dbReference type="GO" id="GO:0016746">
    <property type="term" value="F:acyltransferase activity"/>
    <property type="evidence" value="ECO:0007669"/>
    <property type="project" value="UniProtKB-KW"/>
</dbReference>
<evidence type="ECO:0000313" key="2">
    <source>
        <dbReference type="EMBL" id="MFB9136494.1"/>
    </source>
</evidence>
<evidence type="ECO:0000259" key="1">
    <source>
        <dbReference type="PROSITE" id="PS51186"/>
    </source>
</evidence>